<feature type="active site" description="Nucleophile" evidence="4">
    <location>
        <position position="265"/>
    </location>
</feature>
<keyword evidence="3" id="KW-0865">Zymogen</keyword>
<feature type="region of interest" description="Disordered" evidence="6">
    <location>
        <begin position="786"/>
        <end position="811"/>
    </location>
</feature>
<dbReference type="SUPFAM" id="SSF56235">
    <property type="entry name" value="N-terminal nucleophile aminohydrolases (Ntn hydrolases)"/>
    <property type="match status" value="1"/>
</dbReference>
<dbReference type="InterPro" id="IPR043147">
    <property type="entry name" value="Penicillin_amidase_A-knob"/>
</dbReference>
<dbReference type="Gene3D" id="2.30.120.10">
    <property type="match status" value="1"/>
</dbReference>
<dbReference type="PIRSF" id="PIRSF001227">
    <property type="entry name" value="Pen_acylase"/>
    <property type="match status" value="1"/>
</dbReference>
<keyword evidence="2" id="KW-0378">Hydrolase</keyword>
<feature type="binding site" evidence="5">
    <location>
        <position position="340"/>
    </location>
    <ligand>
        <name>Ca(2+)</name>
        <dbReference type="ChEBI" id="CHEBI:29108"/>
    </ligand>
</feature>
<dbReference type="Gene3D" id="1.10.439.10">
    <property type="entry name" value="Penicillin Amidohydrolase, domain 1"/>
    <property type="match status" value="1"/>
</dbReference>
<keyword evidence="7" id="KW-0472">Membrane</keyword>
<evidence type="ECO:0000256" key="4">
    <source>
        <dbReference type="PIRSR" id="PIRSR001227-1"/>
    </source>
</evidence>
<dbReference type="PANTHER" id="PTHR34218">
    <property type="entry name" value="PEPTIDASE S45 PENICILLIN AMIDASE"/>
    <property type="match status" value="1"/>
</dbReference>
<organism evidence="8 9">
    <name type="scientific">Ideonella livida</name>
    <dbReference type="NCBI Taxonomy" id="2707176"/>
    <lineage>
        <taxon>Bacteria</taxon>
        <taxon>Pseudomonadati</taxon>
        <taxon>Pseudomonadota</taxon>
        <taxon>Betaproteobacteria</taxon>
        <taxon>Burkholderiales</taxon>
        <taxon>Sphaerotilaceae</taxon>
        <taxon>Ideonella</taxon>
    </lineage>
</organism>
<feature type="binding site" evidence="5">
    <location>
        <position position="474"/>
    </location>
    <ligand>
        <name>Ca(2+)</name>
        <dbReference type="ChEBI" id="CHEBI:29108"/>
    </ligand>
</feature>
<dbReference type="Gene3D" id="1.10.1400.10">
    <property type="match status" value="1"/>
</dbReference>
<keyword evidence="7" id="KW-0812">Transmembrane</keyword>
<proteinExistence type="inferred from homology"/>
<dbReference type="InterPro" id="IPR014395">
    <property type="entry name" value="Pen/GL7ACA/AHL_acylase"/>
</dbReference>
<evidence type="ECO:0000256" key="2">
    <source>
        <dbReference type="ARBA" id="ARBA00022801"/>
    </source>
</evidence>
<dbReference type="Gene3D" id="3.60.20.10">
    <property type="entry name" value="Glutamine Phosphoribosylpyrophosphate, subunit 1, domain 1"/>
    <property type="match status" value="1"/>
</dbReference>
<dbReference type="InterPro" id="IPR043146">
    <property type="entry name" value="Penicillin_amidase_N_B-knob"/>
</dbReference>
<comment type="cofactor">
    <cofactor evidence="5">
        <name>Ca(2+)</name>
        <dbReference type="ChEBI" id="CHEBI:29108"/>
    </cofactor>
    <text evidence="5">Binds 1 Ca(2+) ion per dimer.</text>
</comment>
<keyword evidence="5" id="KW-0106">Calcium</keyword>
<dbReference type="GO" id="GO:0016811">
    <property type="term" value="F:hydrolase activity, acting on carbon-nitrogen (but not peptide) bonds, in linear amides"/>
    <property type="evidence" value="ECO:0007669"/>
    <property type="project" value="InterPro"/>
</dbReference>
<protein>
    <submittedName>
        <fullName evidence="8">Penicillin acylase family protein</fullName>
    </submittedName>
</protein>
<evidence type="ECO:0000256" key="5">
    <source>
        <dbReference type="PIRSR" id="PIRSR001227-2"/>
    </source>
</evidence>
<comment type="caution">
    <text evidence="8">The sequence shown here is derived from an EMBL/GenBank/DDBJ whole genome shotgun (WGS) entry which is preliminary data.</text>
</comment>
<sequence>MRRTLKLIAWSLGGGLLLVLMTLTLYLQGKRPQRDGELELPGLQAAVQVRYDELGVPHLQARHEADLYRALGYVHAQDRWFQMEMQRRLARGELAEVLGPKLLDTDKLFRTLRLREHADRMAARLDPASPAGTALQAYLDGVNHCVAHCPLPLEFDLLGLPRRPFTAADSYSVIAYLAFSFANALRTDPALTFIRDHLGERHLAPFLPPEDPLGALGRPQARRGAAQPVLARPALPAADHPALARLGELVEQASALSGVGLFEGSNAWVVGGSRTRSGKPLLAGDPHIGFSVPAVWYEAHLQAPGFELYGHFAALLPMALLGHNTDQAWSLTMFQNDDMDLVLEETDPARPGWLRHPDGWRPTEESTSRILVKGAPAVDLVLRRGPHGPLVESALPPGTAPSRPVALRWTLLETDNPVLEAFYRLNRASTLQEAREAAQGVHAPGLNILWAHARGDIGWWAAAKLPQRPAGMRPSLMLDAARGEARTLGWLPFSDNPQEENPARGYIVSANHAPASPWPLPGYYAGPHRVRHLDAALATPGRVWDAQAARELQLADGNGYAPEFIARALALLEAAPLEPQERRLLEQLGRWDGRHGVDSVEATLFNQWFHEIATSLFREPLGEAQLGLLLRARILEDALLRVLEDPTSPWWDRRDTPAVERPAERLSQSWRQALRHLETTFGAQAETWTWGRAHTLTHGHPLGRQAPLDRLFNVGPYGVPGGRETPNNFSYPVGPAPWKVQNGPSTRRVIELGDPTGAWASNPVGQSGVWGDPHYADQALAHAQGRQARRHLAAEDVQAHTHHTLSLRPAP</sequence>
<keyword evidence="9" id="KW-1185">Reference proteome</keyword>
<feature type="transmembrane region" description="Helical" evidence="7">
    <location>
        <begin position="7"/>
        <end position="27"/>
    </location>
</feature>
<evidence type="ECO:0000256" key="1">
    <source>
        <dbReference type="ARBA" id="ARBA00006586"/>
    </source>
</evidence>
<dbReference type="EMBL" id="JAAGOH010000026">
    <property type="protein sequence ID" value="NDY93024.1"/>
    <property type="molecule type" value="Genomic_DNA"/>
</dbReference>
<dbReference type="InterPro" id="IPR002692">
    <property type="entry name" value="S45"/>
</dbReference>
<keyword evidence="5" id="KW-0479">Metal-binding</keyword>
<dbReference type="InterPro" id="IPR029055">
    <property type="entry name" value="Ntn_hydrolases_N"/>
</dbReference>
<dbReference type="Proteomes" id="UP000484255">
    <property type="component" value="Unassembled WGS sequence"/>
</dbReference>
<name>A0A7C9TM96_9BURK</name>
<evidence type="ECO:0000313" key="8">
    <source>
        <dbReference type="EMBL" id="NDY93024.1"/>
    </source>
</evidence>
<dbReference type="AlphaFoldDB" id="A0A7C9TM96"/>
<dbReference type="RefSeq" id="WP_163459076.1">
    <property type="nucleotide sequence ID" value="NZ_JAAGOH010000026.1"/>
</dbReference>
<gene>
    <name evidence="8" type="ORF">G3A44_17670</name>
</gene>
<comment type="similarity">
    <text evidence="1">Belongs to the peptidase S45 family.</text>
</comment>
<reference evidence="8 9" key="1">
    <citation type="submission" date="2020-02" db="EMBL/GenBank/DDBJ databases">
        <title>Ideonella bacterium strain TBM-1.</title>
        <authorList>
            <person name="Chen W.-M."/>
        </authorList>
    </citation>
    <scope>NUCLEOTIDE SEQUENCE [LARGE SCALE GENOMIC DNA]</scope>
    <source>
        <strain evidence="8 9">TBM-1</strain>
    </source>
</reference>
<evidence type="ECO:0000256" key="3">
    <source>
        <dbReference type="ARBA" id="ARBA00023145"/>
    </source>
</evidence>
<dbReference type="Pfam" id="PF01804">
    <property type="entry name" value="Penicil_amidase"/>
    <property type="match status" value="1"/>
</dbReference>
<keyword evidence="7" id="KW-1133">Transmembrane helix</keyword>
<dbReference type="CDD" id="cd03747">
    <property type="entry name" value="Ntn_PGA_like"/>
    <property type="match status" value="1"/>
</dbReference>
<dbReference type="GO" id="GO:0017000">
    <property type="term" value="P:antibiotic biosynthetic process"/>
    <property type="evidence" value="ECO:0007669"/>
    <property type="project" value="InterPro"/>
</dbReference>
<accession>A0A7C9TM96</accession>
<evidence type="ECO:0000256" key="6">
    <source>
        <dbReference type="SAM" id="MobiDB-lite"/>
    </source>
</evidence>
<dbReference type="PANTHER" id="PTHR34218:SF5">
    <property type="entry name" value="PENICILLIN ACYLASE FAMILY PROTEIN"/>
    <property type="match status" value="1"/>
</dbReference>
<feature type="binding site" evidence="5">
    <location>
        <position position="337"/>
    </location>
    <ligand>
        <name>Ca(2+)</name>
        <dbReference type="ChEBI" id="CHEBI:29108"/>
    </ligand>
</feature>
<dbReference type="GO" id="GO:0046872">
    <property type="term" value="F:metal ion binding"/>
    <property type="evidence" value="ECO:0007669"/>
    <property type="project" value="UniProtKB-KW"/>
</dbReference>
<evidence type="ECO:0000313" key="9">
    <source>
        <dbReference type="Proteomes" id="UP000484255"/>
    </source>
</evidence>
<dbReference type="InterPro" id="IPR023343">
    <property type="entry name" value="Penicillin_amidase_dom1"/>
</dbReference>
<evidence type="ECO:0000256" key="7">
    <source>
        <dbReference type="SAM" id="Phobius"/>
    </source>
</evidence>